<dbReference type="Proteomes" id="UP000324707">
    <property type="component" value="Unassembled WGS sequence"/>
</dbReference>
<dbReference type="PANTHER" id="PTHR16222">
    <property type="entry name" value="ADP-RIBOSYLGLYCOHYDROLASE"/>
    <property type="match status" value="1"/>
</dbReference>
<name>A0A5C8EB50_9SPIR</name>
<evidence type="ECO:0000313" key="3">
    <source>
        <dbReference type="Proteomes" id="UP000324707"/>
    </source>
</evidence>
<dbReference type="InterPro" id="IPR036705">
    <property type="entry name" value="Ribosyl_crysJ1_sf"/>
</dbReference>
<feature type="binding site" evidence="1">
    <location>
        <position position="35"/>
    </location>
    <ligand>
        <name>Mg(2+)</name>
        <dbReference type="ChEBI" id="CHEBI:18420"/>
        <label>1</label>
    </ligand>
</feature>
<feature type="binding site" evidence="1">
    <location>
        <position position="227"/>
    </location>
    <ligand>
        <name>Mg(2+)</name>
        <dbReference type="ChEBI" id="CHEBI:18420"/>
        <label>1</label>
    </ligand>
</feature>
<feature type="binding site" evidence="1">
    <location>
        <position position="34"/>
    </location>
    <ligand>
        <name>Mg(2+)</name>
        <dbReference type="ChEBI" id="CHEBI:18420"/>
        <label>1</label>
    </ligand>
</feature>
<dbReference type="RefSeq" id="WP_147736218.1">
    <property type="nucleotide sequence ID" value="NZ_SAXX01000009.1"/>
</dbReference>
<organism evidence="2 3">
    <name type="scientific">Brachyspira aalborgi</name>
    <dbReference type="NCBI Taxonomy" id="29522"/>
    <lineage>
        <taxon>Bacteria</taxon>
        <taxon>Pseudomonadati</taxon>
        <taxon>Spirochaetota</taxon>
        <taxon>Spirochaetia</taxon>
        <taxon>Brachyspirales</taxon>
        <taxon>Brachyspiraceae</taxon>
        <taxon>Brachyspira</taxon>
    </lineage>
</organism>
<keyword evidence="1" id="KW-0479">Metal-binding</keyword>
<evidence type="ECO:0000313" key="2">
    <source>
        <dbReference type="EMBL" id="TXJ33862.1"/>
    </source>
</evidence>
<dbReference type="AlphaFoldDB" id="A0A5C8EB50"/>
<dbReference type="PANTHER" id="PTHR16222:SF12">
    <property type="entry name" value="ADP-RIBOSYLGLYCOHYDROLASE-RELATED"/>
    <property type="match status" value="1"/>
</dbReference>
<accession>A0A5C8EB50</accession>
<dbReference type="Gene3D" id="1.10.4080.10">
    <property type="entry name" value="ADP-ribosylation/Crystallin J1"/>
    <property type="match status" value="1"/>
</dbReference>
<proteinExistence type="predicted"/>
<keyword evidence="1" id="KW-0460">Magnesium</keyword>
<protein>
    <submittedName>
        <fullName evidence="2">ADP-ribosylglycohydrolase family protein</fullName>
    </submittedName>
</protein>
<dbReference type="GO" id="GO:0046872">
    <property type="term" value="F:metal ion binding"/>
    <property type="evidence" value="ECO:0007669"/>
    <property type="project" value="UniProtKB-KW"/>
</dbReference>
<comment type="cofactor">
    <cofactor evidence="1">
        <name>Mg(2+)</name>
        <dbReference type="ChEBI" id="CHEBI:18420"/>
    </cofactor>
    <text evidence="1">Binds 2 magnesium ions per subunit.</text>
</comment>
<feature type="binding site" evidence="1">
    <location>
        <position position="225"/>
    </location>
    <ligand>
        <name>Mg(2+)</name>
        <dbReference type="ChEBI" id="CHEBI:18420"/>
        <label>1</label>
    </ligand>
</feature>
<dbReference type="GO" id="GO:0016787">
    <property type="term" value="F:hydrolase activity"/>
    <property type="evidence" value="ECO:0007669"/>
    <property type="project" value="UniProtKB-KW"/>
</dbReference>
<gene>
    <name evidence="2" type="ORF">EPJ69_03625</name>
</gene>
<keyword evidence="2" id="KW-0378">Hydrolase</keyword>
<sequence length="277" mass="31027">MLGAITGDIIGSIYEFNNIKTKNFNLFTDKNYFTDDTVMSFAVAEALMNGSKSEDFIRFMKRYGVLYPRAGYGGTFFSWLFSDTTEPYNSWGNGSAMRVSPCGWIAKLSEPFEEGLKLTEDLAKKSAEVTHNHPEGIKGAQATAAAIFFMRHGKSKNAIEEYKNKLKDYIQNKYQYDLDFTLEEIRPIYKFDVSCQGSLPPALVSFLESENFEDAIRNAISIGGDSDTLGAITGSIAEAAYGIPEDIKNKAINYLDNRLKGVYENWINFLESLGNKI</sequence>
<dbReference type="EMBL" id="SAXX01000009">
    <property type="protein sequence ID" value="TXJ33862.1"/>
    <property type="molecule type" value="Genomic_DNA"/>
</dbReference>
<dbReference type="Pfam" id="PF03747">
    <property type="entry name" value="ADP_ribosyl_GH"/>
    <property type="match status" value="1"/>
</dbReference>
<evidence type="ECO:0000256" key="1">
    <source>
        <dbReference type="PIRSR" id="PIRSR605502-1"/>
    </source>
</evidence>
<dbReference type="SUPFAM" id="SSF101478">
    <property type="entry name" value="ADP-ribosylglycohydrolase"/>
    <property type="match status" value="1"/>
</dbReference>
<feature type="binding site" evidence="1">
    <location>
        <position position="36"/>
    </location>
    <ligand>
        <name>Mg(2+)</name>
        <dbReference type="ChEBI" id="CHEBI:18420"/>
        <label>1</label>
    </ligand>
</feature>
<dbReference type="InterPro" id="IPR050792">
    <property type="entry name" value="ADP-ribosylglycohydrolase"/>
</dbReference>
<comment type="caution">
    <text evidence="2">The sequence shown here is derived from an EMBL/GenBank/DDBJ whole genome shotgun (WGS) entry which is preliminary data.</text>
</comment>
<dbReference type="InterPro" id="IPR005502">
    <property type="entry name" value="Ribosyl_crysJ1"/>
</dbReference>
<feature type="binding site" evidence="1">
    <location>
        <position position="228"/>
    </location>
    <ligand>
        <name>Mg(2+)</name>
        <dbReference type="ChEBI" id="CHEBI:18420"/>
        <label>1</label>
    </ligand>
</feature>
<reference evidence="2 3" key="1">
    <citation type="journal article" date="1992" name="Lakartidningen">
        <title>[Penicillin V and not amoxicillin is the first choice preparation in acute otitis].</title>
        <authorList>
            <person name="Kamme C."/>
            <person name="Lundgren K."/>
            <person name="Prellner K."/>
        </authorList>
    </citation>
    <scope>NUCLEOTIDE SEQUENCE [LARGE SCALE GENOMIC DNA]</scope>
    <source>
        <strain evidence="2 3">PC5538III-lc</strain>
    </source>
</reference>